<dbReference type="InterPro" id="IPR044053">
    <property type="entry name" value="AsaB-like"/>
</dbReference>
<gene>
    <name evidence="5" type="ORF">N0V89_008065</name>
</gene>
<feature type="compositionally biased region" description="Basic and acidic residues" evidence="3">
    <location>
        <begin position="242"/>
        <end position="254"/>
    </location>
</feature>
<accession>A0A9W8XFK3</accession>
<dbReference type="PANTHER" id="PTHR34598">
    <property type="entry name" value="BLL6449 PROTEIN"/>
    <property type="match status" value="1"/>
</dbReference>
<feature type="domain" description="GST C-terminal" evidence="4">
    <location>
        <begin position="1"/>
        <end position="121"/>
    </location>
</feature>
<feature type="region of interest" description="Disordered" evidence="3">
    <location>
        <begin position="242"/>
        <end position="268"/>
    </location>
</feature>
<dbReference type="Gene3D" id="1.20.1050.10">
    <property type="match status" value="1"/>
</dbReference>
<dbReference type="AlphaFoldDB" id="A0A9W8XFK3"/>
<keyword evidence="1" id="KW-0560">Oxidoreductase</keyword>
<dbReference type="GeneID" id="80911595"/>
<dbReference type="SUPFAM" id="SSF47616">
    <property type="entry name" value="GST C-terminal domain-like"/>
    <property type="match status" value="1"/>
</dbReference>
<dbReference type="Pfam" id="PF00043">
    <property type="entry name" value="GST_C"/>
    <property type="match status" value="1"/>
</dbReference>
<organism evidence="5 6">
    <name type="scientific">Didymosphaeria variabile</name>
    <dbReference type="NCBI Taxonomy" id="1932322"/>
    <lineage>
        <taxon>Eukaryota</taxon>
        <taxon>Fungi</taxon>
        <taxon>Dikarya</taxon>
        <taxon>Ascomycota</taxon>
        <taxon>Pezizomycotina</taxon>
        <taxon>Dothideomycetes</taxon>
        <taxon>Pleosporomycetidae</taxon>
        <taxon>Pleosporales</taxon>
        <taxon>Massarineae</taxon>
        <taxon>Didymosphaeriaceae</taxon>
        <taxon>Didymosphaeria</taxon>
    </lineage>
</organism>
<keyword evidence="6" id="KW-1185">Reference proteome</keyword>
<dbReference type="Proteomes" id="UP001140513">
    <property type="component" value="Unassembled WGS sequence"/>
</dbReference>
<comment type="caution">
    <text evidence="5">The sequence shown here is derived from an EMBL/GenBank/DDBJ whole genome shotgun (WGS) entry which is preliminary data.</text>
</comment>
<evidence type="ECO:0000256" key="1">
    <source>
        <dbReference type="ARBA" id="ARBA00023002"/>
    </source>
</evidence>
<dbReference type="PANTHER" id="PTHR34598:SF3">
    <property type="entry name" value="OXIDOREDUCTASE AN1597"/>
    <property type="match status" value="1"/>
</dbReference>
<dbReference type="GO" id="GO:0016491">
    <property type="term" value="F:oxidoreductase activity"/>
    <property type="evidence" value="ECO:0007669"/>
    <property type="project" value="UniProtKB-KW"/>
</dbReference>
<dbReference type="InterPro" id="IPR010987">
    <property type="entry name" value="Glutathione-S-Trfase_C-like"/>
</dbReference>
<dbReference type="PROSITE" id="PS50405">
    <property type="entry name" value="GST_CTER"/>
    <property type="match status" value="1"/>
</dbReference>
<dbReference type="InterPro" id="IPR036282">
    <property type="entry name" value="Glutathione-S-Trfase_C_sf"/>
</dbReference>
<evidence type="ECO:0000256" key="3">
    <source>
        <dbReference type="SAM" id="MobiDB-lite"/>
    </source>
</evidence>
<dbReference type="RefSeq" id="XP_056068380.1">
    <property type="nucleotide sequence ID" value="XM_056216824.1"/>
</dbReference>
<evidence type="ECO:0000256" key="2">
    <source>
        <dbReference type="ARBA" id="ARBA00023604"/>
    </source>
</evidence>
<dbReference type="OrthoDB" id="412788at2759"/>
<evidence type="ECO:0000259" key="4">
    <source>
        <dbReference type="PROSITE" id="PS50405"/>
    </source>
</evidence>
<evidence type="ECO:0000313" key="5">
    <source>
        <dbReference type="EMBL" id="KAJ4349450.1"/>
    </source>
</evidence>
<comment type="similarity">
    <text evidence="2">Belongs to the asaB hydroxylase/desaturase family.</text>
</comment>
<dbReference type="EMBL" id="JAPEUX010000006">
    <property type="protein sequence ID" value="KAJ4349450.1"/>
    <property type="molecule type" value="Genomic_DNA"/>
</dbReference>
<evidence type="ECO:0000313" key="6">
    <source>
        <dbReference type="Proteomes" id="UP001140513"/>
    </source>
</evidence>
<proteinExistence type="inferred from homology"/>
<reference evidence="5" key="1">
    <citation type="submission" date="2022-10" db="EMBL/GenBank/DDBJ databases">
        <title>Tapping the CABI collections for fungal endophytes: first genome assemblies for Collariella, Neodidymelliopsis, Ascochyta clinopodiicola, Didymella pomorum, Didymosphaeria variabile, Neocosmospora piperis and Neocucurbitaria cava.</title>
        <authorList>
            <person name="Hill R."/>
        </authorList>
    </citation>
    <scope>NUCLEOTIDE SEQUENCE</scope>
    <source>
        <strain evidence="5">IMI 356815</strain>
    </source>
</reference>
<name>A0A9W8XFK3_9PLEO</name>
<sequence>MLWEAATWFSVCYVYLIENVVKPLLKGEPDQKAIDGQSEKFHRGAGIMNDQLDKTKWLTGPNATLADIAVAAPMHLHAASKLPLEKYPSVKRWLGQVEQLESWKKTQVAVDKALLPDGTPMNGSNGASGNGQPEVRATVNYTKAVDGITELYFYETEKAKNIHEPGDAPVEVSMSNGWPHAKDFHIDENGFSVHSLKTSHSDWEDEEAVRSTFYPKVVSFLKATLDAKRVLVFDHAIRTEKNTQKALTDGEKHHSALSRNARSLRLHR</sequence>
<protein>
    <recommendedName>
        <fullName evidence="4">GST C-terminal domain-containing protein</fullName>
    </recommendedName>
</protein>
<dbReference type="InterPro" id="IPR004046">
    <property type="entry name" value="GST_C"/>
</dbReference>